<proteinExistence type="predicted"/>
<accession>A0ABS9QPW1</accession>
<reference evidence="1 2" key="1">
    <citation type="submission" date="2020-08" db="EMBL/GenBank/DDBJ databases">
        <title>Whole genome sequence of Shewanella sp strain PS-2.</title>
        <authorList>
            <person name="Das S.K."/>
        </authorList>
    </citation>
    <scope>NUCLEOTIDE SEQUENCE [LARGE SCALE GENOMIC DNA]</scope>
    <source>
        <strain evidence="1 2">PS-2</strain>
    </source>
</reference>
<protein>
    <submittedName>
        <fullName evidence="1">Cro/Cl family transcriptional regulator</fullName>
    </submittedName>
</protein>
<sequence>MKKTDAIKYFGSSIKLAEALGLNKSAVSQWGEEVPELRAFQLERLTGGELKVHADKAIESTSSPRVA</sequence>
<dbReference type="EMBL" id="JACSDI010000001">
    <property type="protein sequence ID" value="MCG9962375.1"/>
    <property type="molecule type" value="Genomic_DNA"/>
</dbReference>
<dbReference type="Pfam" id="PF14549">
    <property type="entry name" value="P22_Cro"/>
    <property type="match status" value="1"/>
</dbReference>
<evidence type="ECO:0000313" key="2">
    <source>
        <dbReference type="Proteomes" id="UP000829384"/>
    </source>
</evidence>
<organism evidence="1 2">
    <name type="scientific">Shewanella cutis</name>
    <dbReference type="NCBI Taxonomy" id="2766780"/>
    <lineage>
        <taxon>Bacteria</taxon>
        <taxon>Pseudomonadati</taxon>
        <taxon>Pseudomonadota</taxon>
        <taxon>Gammaproteobacteria</taxon>
        <taxon>Alteromonadales</taxon>
        <taxon>Shewanellaceae</taxon>
        <taxon>Shewanella</taxon>
    </lineage>
</organism>
<dbReference type="Proteomes" id="UP000829384">
    <property type="component" value="Unassembled WGS sequence"/>
</dbReference>
<comment type="caution">
    <text evidence="1">The sequence shown here is derived from an EMBL/GenBank/DDBJ whole genome shotgun (WGS) entry which is preliminary data.</text>
</comment>
<evidence type="ECO:0000313" key="1">
    <source>
        <dbReference type="EMBL" id="MCG9962375.1"/>
    </source>
</evidence>
<keyword evidence="2" id="KW-1185">Reference proteome</keyword>
<dbReference type="InterPro" id="IPR010982">
    <property type="entry name" value="Lambda_DNA-bd_dom_sf"/>
</dbReference>
<name>A0ABS9QPW1_9GAMM</name>
<gene>
    <name evidence="1" type="ORF">H9J30_00250</name>
</gene>
<dbReference type="RefSeq" id="WP_240129183.1">
    <property type="nucleotide sequence ID" value="NZ_JACSDI010000001.1"/>
</dbReference>
<dbReference type="SUPFAM" id="SSF47413">
    <property type="entry name" value="lambda repressor-like DNA-binding domains"/>
    <property type="match status" value="1"/>
</dbReference>
<dbReference type="Gene3D" id="1.10.260.40">
    <property type="entry name" value="lambda repressor-like DNA-binding domains"/>
    <property type="match status" value="1"/>
</dbReference>
<dbReference type="GeneID" id="75188231"/>